<name>A0A5N7BAU8_9EURO</name>
<feature type="compositionally biased region" description="Polar residues" evidence="1">
    <location>
        <begin position="17"/>
        <end position="35"/>
    </location>
</feature>
<sequence>MPADSGRRALTVLPENQPGSPASRPSQLLSSTSISNKFRMKVTVRIRGSRSTLRP</sequence>
<dbReference type="AlphaFoldDB" id="A0A5N7BAU8"/>
<proteinExistence type="predicted"/>
<protein>
    <submittedName>
        <fullName evidence="2">Uncharacterized protein</fullName>
    </submittedName>
</protein>
<reference evidence="2 3" key="1">
    <citation type="submission" date="2019-04" db="EMBL/GenBank/DDBJ databases">
        <title>Friends and foes A comparative genomics studyof 23 Aspergillus species from section Flavi.</title>
        <authorList>
            <consortium name="DOE Joint Genome Institute"/>
            <person name="Kjaerbolling I."/>
            <person name="Vesth T."/>
            <person name="Frisvad J.C."/>
            <person name="Nybo J.L."/>
            <person name="Theobald S."/>
            <person name="Kildgaard S."/>
            <person name="Isbrandt T."/>
            <person name="Kuo A."/>
            <person name="Sato A."/>
            <person name="Lyhne E.K."/>
            <person name="Kogle M.E."/>
            <person name="Wiebenga A."/>
            <person name="Kun R.S."/>
            <person name="Lubbers R.J."/>
            <person name="Makela M.R."/>
            <person name="Barry K."/>
            <person name="Chovatia M."/>
            <person name="Clum A."/>
            <person name="Daum C."/>
            <person name="Haridas S."/>
            <person name="He G."/>
            <person name="LaButti K."/>
            <person name="Lipzen A."/>
            <person name="Mondo S."/>
            <person name="Riley R."/>
            <person name="Salamov A."/>
            <person name="Simmons B.A."/>
            <person name="Magnuson J.K."/>
            <person name="Henrissat B."/>
            <person name="Mortensen U.H."/>
            <person name="Larsen T.O."/>
            <person name="Devries R.P."/>
            <person name="Grigoriev I.V."/>
            <person name="Machida M."/>
            <person name="Baker S.E."/>
            <person name="Andersen M.R."/>
        </authorList>
    </citation>
    <scope>NUCLEOTIDE SEQUENCE [LARGE SCALE GENOMIC DNA]</scope>
    <source>
        <strain evidence="2 3">IBT 29228</strain>
    </source>
</reference>
<organism evidence="2 3">
    <name type="scientific">Aspergillus bertholletiae</name>
    <dbReference type="NCBI Taxonomy" id="1226010"/>
    <lineage>
        <taxon>Eukaryota</taxon>
        <taxon>Fungi</taxon>
        <taxon>Dikarya</taxon>
        <taxon>Ascomycota</taxon>
        <taxon>Pezizomycotina</taxon>
        <taxon>Eurotiomycetes</taxon>
        <taxon>Eurotiomycetidae</taxon>
        <taxon>Eurotiales</taxon>
        <taxon>Aspergillaceae</taxon>
        <taxon>Aspergillus</taxon>
        <taxon>Aspergillus subgen. Circumdati</taxon>
    </lineage>
</organism>
<evidence type="ECO:0000313" key="2">
    <source>
        <dbReference type="EMBL" id="KAE8378892.1"/>
    </source>
</evidence>
<gene>
    <name evidence="2" type="ORF">BDV26DRAFT_260767</name>
</gene>
<keyword evidence="3" id="KW-1185">Reference proteome</keyword>
<dbReference type="Proteomes" id="UP000326198">
    <property type="component" value="Unassembled WGS sequence"/>
</dbReference>
<feature type="region of interest" description="Disordered" evidence="1">
    <location>
        <begin position="1"/>
        <end position="35"/>
    </location>
</feature>
<dbReference type="EMBL" id="ML736202">
    <property type="protein sequence ID" value="KAE8378892.1"/>
    <property type="molecule type" value="Genomic_DNA"/>
</dbReference>
<evidence type="ECO:0000313" key="3">
    <source>
        <dbReference type="Proteomes" id="UP000326198"/>
    </source>
</evidence>
<evidence type="ECO:0000256" key="1">
    <source>
        <dbReference type="SAM" id="MobiDB-lite"/>
    </source>
</evidence>
<accession>A0A5N7BAU8</accession>